<feature type="coiled-coil region" evidence="1">
    <location>
        <begin position="279"/>
        <end position="341"/>
    </location>
</feature>
<keyword evidence="3" id="KW-1185">Reference proteome</keyword>
<sequence length="460" mass="52380">RERIDFKDIVHCYWSRAWELIVEVAVSSRYTMNEKVPPTASNRRKIELAREGDLVTYKRKRKIIDPSTVILPNTVDTANEGGLEFETESAQAALRAQPSLTNVSPNSDVNIHIIGGYSKGEGATRNNDVFENSLLQDLNRFKSLKAGGAGNSLSLGKLKGHYAYKLEKVLSDGTTAATKKKKGLTTSRRYLHISQSLLGSPRRWTLTHTSTVLVGNVTYLLRIDTMWNEFILKKADRERREREGPLVYDDVGIHQRKEAIVNEHGDTPVYQSEDVAEQYDASTSECDLLKETIEQMKEDIELKRVVDEKCVLKFTDLPRQLDVKILECKNLKEKNTSLEAELRLKSGLEDCNQSLSVELNKKLIVQQSHQPVPDVTLAKKYEDLLAVHEDVKKKLIGKNNFQQKLVNAEEMMTSLEANNTEWEVWRQALKKAFASEGMKDMEDPTFEELFGQNERFFTIA</sequence>
<evidence type="ECO:0000256" key="1">
    <source>
        <dbReference type="SAM" id="Coils"/>
    </source>
</evidence>
<evidence type="ECO:0000313" key="2">
    <source>
        <dbReference type="EMBL" id="KAF6155267.1"/>
    </source>
</evidence>
<evidence type="ECO:0000313" key="3">
    <source>
        <dbReference type="Proteomes" id="UP000541444"/>
    </source>
</evidence>
<feature type="non-terminal residue" evidence="2">
    <location>
        <position position="1"/>
    </location>
</feature>
<feature type="non-terminal residue" evidence="2">
    <location>
        <position position="460"/>
    </location>
</feature>
<protein>
    <submittedName>
        <fullName evidence="2">Uncharacterized protein</fullName>
    </submittedName>
</protein>
<reference evidence="2 3" key="1">
    <citation type="journal article" date="2020" name="IScience">
        <title>Genome Sequencing of the Endangered Kingdonia uniflora (Circaeasteraceae, Ranunculales) Reveals Potential Mechanisms of Evolutionary Specialization.</title>
        <authorList>
            <person name="Sun Y."/>
            <person name="Deng T."/>
            <person name="Zhang A."/>
            <person name="Moore M.J."/>
            <person name="Landis J.B."/>
            <person name="Lin N."/>
            <person name="Zhang H."/>
            <person name="Zhang X."/>
            <person name="Huang J."/>
            <person name="Zhang X."/>
            <person name="Sun H."/>
            <person name="Wang H."/>
        </authorList>
    </citation>
    <scope>NUCLEOTIDE SEQUENCE [LARGE SCALE GENOMIC DNA]</scope>
    <source>
        <strain evidence="2">TB1705</strain>
        <tissue evidence="2">Leaf</tissue>
    </source>
</reference>
<dbReference type="EMBL" id="JACGCM010001428">
    <property type="protein sequence ID" value="KAF6155267.1"/>
    <property type="molecule type" value="Genomic_DNA"/>
</dbReference>
<gene>
    <name evidence="2" type="ORF">GIB67_019793</name>
</gene>
<dbReference type="AlphaFoldDB" id="A0A7J7MK76"/>
<name>A0A7J7MK76_9MAGN</name>
<keyword evidence="1" id="KW-0175">Coiled coil</keyword>
<dbReference type="Proteomes" id="UP000541444">
    <property type="component" value="Unassembled WGS sequence"/>
</dbReference>
<accession>A0A7J7MK76</accession>
<proteinExistence type="predicted"/>
<comment type="caution">
    <text evidence="2">The sequence shown here is derived from an EMBL/GenBank/DDBJ whole genome shotgun (WGS) entry which is preliminary data.</text>
</comment>
<organism evidence="2 3">
    <name type="scientific">Kingdonia uniflora</name>
    <dbReference type="NCBI Taxonomy" id="39325"/>
    <lineage>
        <taxon>Eukaryota</taxon>
        <taxon>Viridiplantae</taxon>
        <taxon>Streptophyta</taxon>
        <taxon>Embryophyta</taxon>
        <taxon>Tracheophyta</taxon>
        <taxon>Spermatophyta</taxon>
        <taxon>Magnoliopsida</taxon>
        <taxon>Ranunculales</taxon>
        <taxon>Circaeasteraceae</taxon>
        <taxon>Kingdonia</taxon>
    </lineage>
</organism>